<reference evidence="1 2" key="1">
    <citation type="submission" date="2024-09" db="EMBL/GenBank/DDBJ databases">
        <title>Laminarin stimulates single cell rates of sulfate reduction while oxygen inhibits transcriptomic activity in coastal marine sediment.</title>
        <authorList>
            <person name="Lindsay M."/>
            <person name="Orcutt B."/>
            <person name="Emerson D."/>
            <person name="Stepanauskas R."/>
            <person name="D'Angelo T."/>
        </authorList>
    </citation>
    <scope>NUCLEOTIDE SEQUENCE [LARGE SCALE GENOMIC DNA]</scope>
    <source>
        <strain evidence="1">SAG AM-311-K15</strain>
    </source>
</reference>
<proteinExistence type="predicted"/>
<dbReference type="PANTHER" id="PTHR34218:SF4">
    <property type="entry name" value="ACYL-HOMOSERINE LACTONE ACYLASE QUIP"/>
    <property type="match status" value="1"/>
</dbReference>
<organism evidence="1 2">
    <name type="scientific">candidate division CSSED10-310 bacterium</name>
    <dbReference type="NCBI Taxonomy" id="2855610"/>
    <lineage>
        <taxon>Bacteria</taxon>
        <taxon>Bacteria division CSSED10-310</taxon>
    </lineage>
</organism>
<dbReference type="InterPro" id="IPR043146">
    <property type="entry name" value="Penicillin_amidase_N_B-knob"/>
</dbReference>
<dbReference type="Gene3D" id="1.10.1400.10">
    <property type="match status" value="1"/>
</dbReference>
<dbReference type="SUPFAM" id="SSF56235">
    <property type="entry name" value="N-terminal nucleophile aminohydrolases (Ntn hydrolases)"/>
    <property type="match status" value="1"/>
</dbReference>
<evidence type="ECO:0000313" key="1">
    <source>
        <dbReference type="EMBL" id="MFC1852112.1"/>
    </source>
</evidence>
<comment type="caution">
    <text evidence="1">The sequence shown here is derived from an EMBL/GenBank/DDBJ whole genome shotgun (WGS) entry which is preliminary data.</text>
</comment>
<keyword evidence="2" id="KW-1185">Reference proteome</keyword>
<dbReference type="Proteomes" id="UP001594351">
    <property type="component" value="Unassembled WGS sequence"/>
</dbReference>
<dbReference type="Gene3D" id="3.60.20.10">
    <property type="entry name" value="Glutamine Phosphoribosylpyrophosphate, subunit 1, domain 1"/>
    <property type="match status" value="1"/>
</dbReference>
<dbReference type="InterPro" id="IPR043147">
    <property type="entry name" value="Penicillin_amidase_A-knob"/>
</dbReference>
<dbReference type="EMBL" id="JBHPBY010000268">
    <property type="protein sequence ID" value="MFC1852112.1"/>
    <property type="molecule type" value="Genomic_DNA"/>
</dbReference>
<dbReference type="Gene3D" id="2.30.120.10">
    <property type="match status" value="1"/>
</dbReference>
<dbReference type="InterPro" id="IPR029055">
    <property type="entry name" value="Ntn_hydrolases_N"/>
</dbReference>
<dbReference type="PANTHER" id="PTHR34218">
    <property type="entry name" value="PEPTIDASE S45 PENICILLIN AMIDASE"/>
    <property type="match status" value="1"/>
</dbReference>
<dbReference type="InterPro" id="IPR002692">
    <property type="entry name" value="S45"/>
</dbReference>
<name>A0ABV6Z0Y2_UNCC1</name>
<sequence length="555" mass="62974">AGISGPKLEELFPGILTGLDIDLIQKVKLQDRIVPPHVLWSTVVPRVMASNNWVISGAKTASGKPILANDPHLEVNRLPNVWYELVLETEKRYVIGATMPGLPGMLIGRTPDLAWGATYTFMDSVDSWIEKCKAGQFYYKKQWHDFKQRKELIKRKKKSDVEIVFFENDHGVLDGDPYRTGYYLSTLWSGAHSGATSINQIVSMLAAQNVQQGMDILGQLETSWNWLLADQQGNIGYQMSGLMPIRREDCSGFVPLPGWDPENDWHGFVHHEDLPRCYNPEQGYLTTANQDLNHFSIVKPINLPMGPYRADRISELLAQGDNFSIEDMFPIQYDVYSRQAEAYLNILRALLPASTGAAILKKWDCRYTPQSQGAYLFEQFYSALFQEVFGKHGVGVDVVTHLFSETGIMSDFYLNFDRILLASQSQWFDGEDRDTLYSRVLTRILDKPFLTWGERQQVMLSNILLGGKVPRILGFDRGPLTLRGGRATINQGQIYKSAGRTTTFAPSFRTVTDMARDECFTNMAGGPSDRRFSKWYCSDLKHWRTGEYKRLSPGD</sequence>
<feature type="non-terminal residue" evidence="1">
    <location>
        <position position="1"/>
    </location>
</feature>
<dbReference type="CDD" id="cd03747">
    <property type="entry name" value="Ntn_PGA_like"/>
    <property type="match status" value="1"/>
</dbReference>
<gene>
    <name evidence="1" type="ORF">ACFL27_18110</name>
</gene>
<evidence type="ECO:0000313" key="2">
    <source>
        <dbReference type="Proteomes" id="UP001594351"/>
    </source>
</evidence>
<accession>A0ABV6Z0Y2</accession>
<protein>
    <submittedName>
        <fullName evidence="1">Penicillin acylase family protein</fullName>
    </submittedName>
</protein>
<dbReference type="Pfam" id="PF01804">
    <property type="entry name" value="Penicil_amidase"/>
    <property type="match status" value="1"/>
</dbReference>